<gene>
    <name evidence="1" type="ORF">AFL42_12645</name>
</gene>
<accession>A0ABR5MHD0</accession>
<evidence type="ECO:0000313" key="2">
    <source>
        <dbReference type="Proteomes" id="UP000037854"/>
    </source>
</evidence>
<keyword evidence="2" id="KW-1185">Reference proteome</keyword>
<evidence type="ECO:0000313" key="1">
    <source>
        <dbReference type="EMBL" id="KPH73434.1"/>
    </source>
</evidence>
<dbReference type="RefSeq" id="WP_060668837.1">
    <property type="nucleotide sequence ID" value="NZ_LGTK01000048.1"/>
</dbReference>
<dbReference type="EMBL" id="LGTK01000048">
    <property type="protein sequence ID" value="KPH73434.1"/>
    <property type="molecule type" value="Genomic_DNA"/>
</dbReference>
<name>A0ABR5MHD0_9BACI</name>
<proteinExistence type="predicted"/>
<comment type="caution">
    <text evidence="1">The sequence shown here is derived from an EMBL/GenBank/DDBJ whole genome shotgun (WGS) entry which is preliminary data.</text>
</comment>
<organism evidence="1 2">
    <name type="scientific">Oceanobacillus caeni</name>
    <dbReference type="NCBI Taxonomy" id="405946"/>
    <lineage>
        <taxon>Bacteria</taxon>
        <taxon>Bacillati</taxon>
        <taxon>Bacillota</taxon>
        <taxon>Bacilli</taxon>
        <taxon>Bacillales</taxon>
        <taxon>Bacillaceae</taxon>
        <taxon>Oceanobacillus</taxon>
    </lineage>
</organism>
<protein>
    <submittedName>
        <fullName evidence="1">Uncharacterized protein</fullName>
    </submittedName>
</protein>
<dbReference type="Proteomes" id="UP000037854">
    <property type="component" value="Unassembled WGS sequence"/>
</dbReference>
<sequence>MNSVQQDRIDYIRLLFENTPNLFDHNQPSMVSIKAKGSSKVKATLPLKKHPKYGETVLVISEKYNDDGKIIYHYGWEHSQMQRKLSKIGRHITAFGNEDHSGPPMYEKNLYHHHHIPHKPTQRKITSVTDLESVIGILSDYIIGGIEYHESDSF</sequence>
<reference evidence="1 2" key="1">
    <citation type="submission" date="2015-07" db="EMBL/GenBank/DDBJ databases">
        <title>High-quality draft genome sequence of Oceanobacillus caeni HM6, a bacillus isolated from a human feces.</title>
        <authorList>
            <person name="Kumar J."/>
            <person name="Verma M.K."/>
            <person name="Pandey R."/>
            <person name="Bhambi M."/>
            <person name="Chauhan N."/>
        </authorList>
    </citation>
    <scope>NUCLEOTIDE SEQUENCE [LARGE SCALE GENOMIC DNA]</scope>
    <source>
        <strain evidence="1 2">HM6</strain>
    </source>
</reference>